<reference evidence="1 2" key="1">
    <citation type="submission" date="2022-09" db="EMBL/GenBank/DDBJ databases">
        <authorList>
            <person name="Han X.L."/>
            <person name="Wang Q."/>
            <person name="Lu T."/>
        </authorList>
    </citation>
    <scope>NUCLEOTIDE SEQUENCE [LARGE SCALE GENOMIC DNA]</scope>
    <source>
        <strain evidence="1 2">WQ 127069</strain>
    </source>
</reference>
<protein>
    <recommendedName>
        <fullName evidence="3">DUF5348 domain-containing protein</fullName>
    </recommendedName>
</protein>
<organism evidence="1 2">
    <name type="scientific">Paenibacillus baimaensis</name>
    <dbReference type="NCBI Taxonomy" id="2982185"/>
    <lineage>
        <taxon>Bacteria</taxon>
        <taxon>Bacillati</taxon>
        <taxon>Bacillota</taxon>
        <taxon>Bacilli</taxon>
        <taxon>Bacillales</taxon>
        <taxon>Paenibacillaceae</taxon>
        <taxon>Paenibacillus</taxon>
    </lineage>
</organism>
<dbReference type="EMBL" id="JAOQIO010000084">
    <property type="protein sequence ID" value="MCU6794743.1"/>
    <property type="molecule type" value="Genomic_DNA"/>
</dbReference>
<gene>
    <name evidence="1" type="ORF">OB236_21765</name>
</gene>
<evidence type="ECO:0000313" key="1">
    <source>
        <dbReference type="EMBL" id="MCU6794743.1"/>
    </source>
</evidence>
<keyword evidence="2" id="KW-1185">Reference proteome</keyword>
<sequence>MKVVWGEQQRIDITIGDLEQWYYKGIGGIEYSRYLYFKDGLFYK</sequence>
<name>A0ABT2UJE8_9BACL</name>
<evidence type="ECO:0000313" key="2">
    <source>
        <dbReference type="Proteomes" id="UP001652445"/>
    </source>
</evidence>
<evidence type="ECO:0008006" key="3">
    <source>
        <dbReference type="Google" id="ProtNLM"/>
    </source>
</evidence>
<dbReference type="Proteomes" id="UP001652445">
    <property type="component" value="Unassembled WGS sequence"/>
</dbReference>
<comment type="caution">
    <text evidence="1">The sequence shown here is derived from an EMBL/GenBank/DDBJ whole genome shotgun (WGS) entry which is preliminary data.</text>
</comment>
<proteinExistence type="predicted"/>
<accession>A0ABT2UJE8</accession>